<keyword evidence="2" id="KW-0378">Hydrolase</keyword>
<dbReference type="KEGG" id="tpal:117640714"/>
<evidence type="ECO:0000256" key="3">
    <source>
        <dbReference type="ARBA" id="ARBA00023211"/>
    </source>
</evidence>
<dbReference type="GeneID" id="117640714"/>
<keyword evidence="1" id="KW-0479">Metal-binding</keyword>
<organism evidence="7">
    <name type="scientific">Thrips palmi</name>
    <name type="common">Melon thrips</name>
    <dbReference type="NCBI Taxonomy" id="161013"/>
    <lineage>
        <taxon>Eukaryota</taxon>
        <taxon>Metazoa</taxon>
        <taxon>Ecdysozoa</taxon>
        <taxon>Arthropoda</taxon>
        <taxon>Hexapoda</taxon>
        <taxon>Insecta</taxon>
        <taxon>Pterygota</taxon>
        <taxon>Neoptera</taxon>
        <taxon>Paraneoptera</taxon>
        <taxon>Thysanoptera</taxon>
        <taxon>Terebrantia</taxon>
        <taxon>Thripoidea</taxon>
        <taxon>Thripidae</taxon>
        <taxon>Thrips</taxon>
    </lineage>
</organism>
<gene>
    <name evidence="7" type="primary">LOC117640714</name>
</gene>
<reference evidence="7" key="1">
    <citation type="submission" date="2025-08" db="UniProtKB">
        <authorList>
            <consortium name="RefSeq"/>
        </authorList>
    </citation>
    <scope>IDENTIFICATION</scope>
    <source>
        <tissue evidence="7">Total insect</tissue>
    </source>
</reference>
<evidence type="ECO:0000256" key="1">
    <source>
        <dbReference type="ARBA" id="ARBA00022723"/>
    </source>
</evidence>
<dbReference type="Pfam" id="PF04227">
    <property type="entry name" value="Indigoidine_A"/>
    <property type="match status" value="1"/>
</dbReference>
<evidence type="ECO:0000256" key="4">
    <source>
        <dbReference type="ARBA" id="ARBA00023239"/>
    </source>
</evidence>
<protein>
    <submittedName>
        <fullName evidence="7">Pseudouridine-5'-phosphate glycosidase-like</fullName>
    </submittedName>
</protein>
<dbReference type="GO" id="GO:0005737">
    <property type="term" value="C:cytoplasm"/>
    <property type="evidence" value="ECO:0007669"/>
    <property type="project" value="TreeGrafter"/>
</dbReference>
<keyword evidence="5" id="KW-0326">Glycosidase</keyword>
<accession>A0A6P8YB16</accession>
<dbReference type="InParanoid" id="A0A6P8YB16"/>
<dbReference type="GO" id="GO:0016798">
    <property type="term" value="F:hydrolase activity, acting on glycosyl bonds"/>
    <property type="evidence" value="ECO:0007669"/>
    <property type="project" value="UniProtKB-KW"/>
</dbReference>
<sequence length="421" mass="45216">MRLPFQRRLGLVPQLLHQVSKIQTRSSDFSLLSRQLSSNSNFMNTQYIDVSEEVRCALFEGKPVVTLETAILTHGMPNPTNVETALRVQEIVRENGAVPATIGIIKGRIKVGLDDDTLIRLGTVKTDTFKTSYRDLPFVLSQKLNGGTTVSTTLTVSKAVDVPVMVTGGIGGVHRGGETTMDISADLVELGCTPVGVVCSGVKSILDIERTLEFLETQGVLVASFGPTKDFPAFYSRESGQLSPYNVNTSEEAAGLIHVMRNSRLRSGLVIAVPVPQESAIPRDEMEEIIKVAVSKANESGIRGKEITPYVLSQVAKSTAGRSLSTNVALIQNNAAVGAKIAVDLAKQNFKRLKPNTQGGTTKEKPDVMVIGGAVVDNITKLSEPFKVSFNSVAASPFIAIACGDVTCLDHCVRFNDLGQM</sequence>
<dbReference type="HAMAP" id="MF_01876">
    <property type="entry name" value="PsiMP_glycosidase"/>
    <property type="match status" value="1"/>
</dbReference>
<dbReference type="RefSeq" id="XP_034233426.1">
    <property type="nucleotide sequence ID" value="XM_034377535.1"/>
</dbReference>
<dbReference type="OrthoDB" id="198885at2759"/>
<keyword evidence="3" id="KW-0464">Manganese</keyword>
<name>A0A6P8YB16_THRPL</name>
<dbReference type="InterPro" id="IPR007342">
    <property type="entry name" value="PsuG"/>
</dbReference>
<dbReference type="GO" id="GO:0046872">
    <property type="term" value="F:metal ion binding"/>
    <property type="evidence" value="ECO:0007669"/>
    <property type="project" value="UniProtKB-KW"/>
</dbReference>
<keyword evidence="4" id="KW-0456">Lyase</keyword>
<dbReference type="PANTHER" id="PTHR42909">
    <property type="entry name" value="ZGC:136858"/>
    <property type="match status" value="1"/>
</dbReference>
<dbReference type="SUPFAM" id="SSF110581">
    <property type="entry name" value="Indigoidine synthase A-like"/>
    <property type="match status" value="1"/>
</dbReference>
<keyword evidence="6" id="KW-1185">Reference proteome</keyword>
<dbReference type="InterPro" id="IPR022830">
    <property type="entry name" value="Indigdn_synthA-like"/>
</dbReference>
<evidence type="ECO:0000256" key="2">
    <source>
        <dbReference type="ARBA" id="ARBA00022801"/>
    </source>
</evidence>
<dbReference type="Proteomes" id="UP000515158">
    <property type="component" value="Unplaced"/>
</dbReference>
<dbReference type="GO" id="GO:0004730">
    <property type="term" value="F:pseudouridylate synthase activity"/>
    <property type="evidence" value="ECO:0007669"/>
    <property type="project" value="InterPro"/>
</dbReference>
<evidence type="ECO:0000256" key="5">
    <source>
        <dbReference type="ARBA" id="ARBA00023295"/>
    </source>
</evidence>
<proteinExistence type="inferred from homology"/>
<dbReference type="Gene3D" id="3.40.1790.10">
    <property type="entry name" value="Indigoidine synthase domain"/>
    <property type="match status" value="1"/>
</dbReference>
<evidence type="ECO:0000313" key="7">
    <source>
        <dbReference type="RefSeq" id="XP_034233426.1"/>
    </source>
</evidence>
<dbReference type="AlphaFoldDB" id="A0A6P8YB16"/>
<dbReference type="PANTHER" id="PTHR42909:SF1">
    <property type="entry name" value="CARBOHYDRATE KINASE PFKB DOMAIN-CONTAINING PROTEIN"/>
    <property type="match status" value="1"/>
</dbReference>
<evidence type="ECO:0000313" key="6">
    <source>
        <dbReference type="Proteomes" id="UP000515158"/>
    </source>
</evidence>